<evidence type="ECO:0000259" key="1">
    <source>
        <dbReference type="Pfam" id="PF20231"/>
    </source>
</evidence>
<dbReference type="OrthoDB" id="6135889at2759"/>
<sequence length="375" mass="42615">MAKRSTTVPLGVELRNENKLDEMCAIMDNLHKYIPSVPVKRSVNLADGEVHEMDDHIVYPILFGGDQLTAARVIWTRLFSSKSSCDKGTLFQIKNLIHRTSVPNDPKDNVQATEDFLEVVLVAYILNAAGNEYKEGMTLDVVCGNIIEKYIDIGDNGSMSCEEDAVLSYGCELLTLGLVWWNYYDAIKEGDGHRVMRIWKYLMVIFKKTGHRNYAKEAAILLIQYHYMSSERVATQLMLSRFVNTKGRTGCNIPCDLHLEHLNRRLKGIISRMESNVKPQTILRAAKVIGIVEDICNSFNAEMSRKEESGKHNKPSYLKDLKLIMDTLKQSKVLQRVPHREITKSVSVSKLLLATVDANAIQEWIIENIVPHFIF</sequence>
<dbReference type="EnsemblMetazoa" id="Aqu2.1.17608_001">
    <property type="protein sequence ID" value="Aqu2.1.17608_001"/>
    <property type="gene ID" value="Aqu2.1.17608"/>
</dbReference>
<dbReference type="AlphaFoldDB" id="A0A1X7TRY5"/>
<feature type="domain" description="DUF6589" evidence="1">
    <location>
        <begin position="72"/>
        <end position="312"/>
    </location>
</feature>
<proteinExistence type="predicted"/>
<organism evidence="2">
    <name type="scientific">Amphimedon queenslandica</name>
    <name type="common">Sponge</name>
    <dbReference type="NCBI Taxonomy" id="400682"/>
    <lineage>
        <taxon>Eukaryota</taxon>
        <taxon>Metazoa</taxon>
        <taxon>Porifera</taxon>
        <taxon>Demospongiae</taxon>
        <taxon>Heteroscleromorpha</taxon>
        <taxon>Haplosclerida</taxon>
        <taxon>Niphatidae</taxon>
        <taxon>Amphimedon</taxon>
    </lineage>
</organism>
<dbReference type="OMA" id="DWSEEMA"/>
<evidence type="ECO:0000313" key="2">
    <source>
        <dbReference type="EnsemblMetazoa" id="Aqu2.1.17608_001"/>
    </source>
</evidence>
<name>A0A1X7TRY5_AMPQE</name>
<dbReference type="InterPro" id="IPR046496">
    <property type="entry name" value="DUF6589"/>
</dbReference>
<reference evidence="2" key="1">
    <citation type="submission" date="2017-05" db="UniProtKB">
        <authorList>
            <consortium name="EnsemblMetazoa"/>
        </authorList>
    </citation>
    <scope>IDENTIFICATION</scope>
</reference>
<dbReference type="Pfam" id="PF20231">
    <property type="entry name" value="DUF6589"/>
    <property type="match status" value="1"/>
</dbReference>
<protein>
    <recommendedName>
        <fullName evidence="1">DUF6589 domain-containing protein</fullName>
    </recommendedName>
</protein>
<dbReference type="eggNOG" id="ENOG502RW29">
    <property type="taxonomic scope" value="Eukaryota"/>
</dbReference>
<dbReference type="InParanoid" id="A0A1X7TRY5"/>
<accession>A0A1X7TRY5</accession>